<proteinExistence type="predicted"/>
<feature type="transmembrane region" description="Helical" evidence="1">
    <location>
        <begin position="51"/>
        <end position="72"/>
    </location>
</feature>
<evidence type="ECO:0000313" key="3">
    <source>
        <dbReference type="Proteomes" id="UP000683360"/>
    </source>
</evidence>
<dbReference type="Proteomes" id="UP000683360">
    <property type="component" value="Unassembled WGS sequence"/>
</dbReference>
<keyword evidence="3" id="KW-1185">Reference proteome</keyword>
<protein>
    <submittedName>
        <fullName evidence="2">Uncharacterized protein</fullName>
    </submittedName>
</protein>
<comment type="caution">
    <text evidence="2">The sequence shown here is derived from an EMBL/GenBank/DDBJ whole genome shotgun (WGS) entry which is preliminary data.</text>
</comment>
<dbReference type="AlphaFoldDB" id="A0A8S3SMJ2"/>
<sequence length="174" mass="19479">MHALHVKTTDSGKDVYPAATVRVYKRENTAYSTRPTEKDFAEIQSGLKLKLFVYCGGIAGVIIVVGLLCCAYEQFRKRRQNPNRAITNDENRILRASGTENQPASEQKKSMHIYHVIDENILGGQSTNCYASSEVMIESTSQKGKQSGPACSYTQHAQQYQCLVPADIEMHLYK</sequence>
<reference evidence="2" key="1">
    <citation type="submission" date="2021-03" db="EMBL/GenBank/DDBJ databases">
        <authorList>
            <person name="Bekaert M."/>
        </authorList>
    </citation>
    <scope>NUCLEOTIDE SEQUENCE</scope>
</reference>
<keyword evidence="1" id="KW-0472">Membrane</keyword>
<evidence type="ECO:0000313" key="2">
    <source>
        <dbReference type="EMBL" id="CAG2221469.1"/>
    </source>
</evidence>
<dbReference type="EMBL" id="CAJPWZ010001681">
    <property type="protein sequence ID" value="CAG2221469.1"/>
    <property type="molecule type" value="Genomic_DNA"/>
</dbReference>
<keyword evidence="1" id="KW-1133">Transmembrane helix</keyword>
<keyword evidence="1" id="KW-0812">Transmembrane</keyword>
<gene>
    <name evidence="2" type="ORF">MEDL_34863</name>
</gene>
<organism evidence="2 3">
    <name type="scientific">Mytilus edulis</name>
    <name type="common">Blue mussel</name>
    <dbReference type="NCBI Taxonomy" id="6550"/>
    <lineage>
        <taxon>Eukaryota</taxon>
        <taxon>Metazoa</taxon>
        <taxon>Spiralia</taxon>
        <taxon>Lophotrochozoa</taxon>
        <taxon>Mollusca</taxon>
        <taxon>Bivalvia</taxon>
        <taxon>Autobranchia</taxon>
        <taxon>Pteriomorphia</taxon>
        <taxon>Mytilida</taxon>
        <taxon>Mytiloidea</taxon>
        <taxon>Mytilidae</taxon>
        <taxon>Mytilinae</taxon>
        <taxon>Mytilus</taxon>
    </lineage>
</organism>
<name>A0A8S3SMJ2_MYTED</name>
<accession>A0A8S3SMJ2</accession>
<evidence type="ECO:0000256" key="1">
    <source>
        <dbReference type="SAM" id="Phobius"/>
    </source>
</evidence>